<dbReference type="PANTHER" id="PTHR35340">
    <property type="entry name" value="PQQ ENZYME REPEAT PROTEIN-RELATED"/>
    <property type="match status" value="1"/>
</dbReference>
<name>A0A1V6QPP7_9EURO</name>
<comment type="caution">
    <text evidence="1">The sequence shown here is derived from an EMBL/GenBank/DDBJ whole genome shotgun (WGS) entry which is preliminary data.</text>
</comment>
<reference evidence="2" key="1">
    <citation type="journal article" date="2017" name="Nat. Microbiol.">
        <title>Global analysis of biosynthetic gene clusters reveals vast potential of secondary metabolite production in Penicillium species.</title>
        <authorList>
            <person name="Nielsen J.C."/>
            <person name="Grijseels S."/>
            <person name="Prigent S."/>
            <person name="Ji B."/>
            <person name="Dainat J."/>
            <person name="Nielsen K.F."/>
            <person name="Frisvad J.C."/>
            <person name="Workman M."/>
            <person name="Nielsen J."/>
        </authorList>
    </citation>
    <scope>NUCLEOTIDE SEQUENCE [LARGE SCALE GENOMIC DNA]</scope>
    <source>
        <strain evidence="2">IBT 31811</strain>
    </source>
</reference>
<accession>A0A1V6QPP7</accession>
<dbReference type="AlphaFoldDB" id="A0A1V6QPP7"/>
<keyword evidence="2" id="KW-1185">Reference proteome</keyword>
<proteinExistence type="predicted"/>
<dbReference type="Proteomes" id="UP000191672">
    <property type="component" value="Unassembled WGS sequence"/>
</dbReference>
<organism evidence="1 2">
    <name type="scientific">Penicillium antarcticum</name>
    <dbReference type="NCBI Taxonomy" id="416450"/>
    <lineage>
        <taxon>Eukaryota</taxon>
        <taxon>Fungi</taxon>
        <taxon>Dikarya</taxon>
        <taxon>Ascomycota</taxon>
        <taxon>Pezizomycotina</taxon>
        <taxon>Eurotiomycetes</taxon>
        <taxon>Eurotiomycetidae</taxon>
        <taxon>Eurotiales</taxon>
        <taxon>Aspergillaceae</taxon>
        <taxon>Penicillium</taxon>
    </lineage>
</organism>
<dbReference type="STRING" id="416450.A0A1V6QPP7"/>
<evidence type="ECO:0000313" key="2">
    <source>
        <dbReference type="Proteomes" id="UP000191672"/>
    </source>
</evidence>
<dbReference type="Pfam" id="PF14269">
    <property type="entry name" value="Arylsulfotran_2"/>
    <property type="match status" value="1"/>
</dbReference>
<dbReference type="EMBL" id="MDYN01000001">
    <property type="protein sequence ID" value="OQD91168.1"/>
    <property type="molecule type" value="Genomic_DNA"/>
</dbReference>
<protein>
    <submittedName>
        <fullName evidence="1">Uncharacterized protein</fullName>
    </submittedName>
</protein>
<gene>
    <name evidence="1" type="ORF">PENANT_c001G04371</name>
</gene>
<sequence>MARPYNTYKTGNWQPSKLELNNTDDAAPGQIFISVRVADNDASTRPRIYDNDGNVVYIGPEEATMDFKAQKLFGQDVITFWSGETGVSGGYGYGKVHILDNTYNEIYSVILQDNFSTPTGETKNSYIDVHEHIITDRNTMIVTAVNVTQQNLTSAGGSGTQWMIDSHFYEIDIASNAVVFS</sequence>
<dbReference type="InterPro" id="IPR053143">
    <property type="entry name" value="Arylsulfate_ST"/>
</dbReference>
<evidence type="ECO:0000313" key="1">
    <source>
        <dbReference type="EMBL" id="OQD91168.1"/>
    </source>
</evidence>
<dbReference type="InterPro" id="IPR039535">
    <property type="entry name" value="ASST-like"/>
</dbReference>
<dbReference type="PANTHER" id="PTHR35340:SF6">
    <property type="entry name" value="ASST-DOMAIN-CONTAINING PROTEIN"/>
    <property type="match status" value="1"/>
</dbReference>